<keyword evidence="5 6" id="KW-0472">Membrane</keyword>
<dbReference type="OrthoDB" id="3320002at2"/>
<comment type="subcellular location">
    <subcellularLocation>
        <location evidence="1">Cell membrane</location>
        <topology evidence="1">Multi-pass membrane protein</topology>
    </subcellularLocation>
</comment>
<dbReference type="PANTHER" id="PTHR30250">
    <property type="entry name" value="PST FAMILY PREDICTED COLANIC ACID TRANSPORTER"/>
    <property type="match status" value="1"/>
</dbReference>
<keyword evidence="8" id="KW-1185">Reference proteome</keyword>
<feature type="transmembrane region" description="Helical" evidence="6">
    <location>
        <begin position="79"/>
        <end position="97"/>
    </location>
</feature>
<evidence type="ECO:0000313" key="8">
    <source>
        <dbReference type="Proteomes" id="UP000198832"/>
    </source>
</evidence>
<evidence type="ECO:0000256" key="4">
    <source>
        <dbReference type="ARBA" id="ARBA00022989"/>
    </source>
</evidence>
<dbReference type="GO" id="GO:0005886">
    <property type="term" value="C:plasma membrane"/>
    <property type="evidence" value="ECO:0007669"/>
    <property type="project" value="UniProtKB-SubCell"/>
</dbReference>
<dbReference type="PANTHER" id="PTHR30250:SF11">
    <property type="entry name" value="O-ANTIGEN TRANSPORTER-RELATED"/>
    <property type="match status" value="1"/>
</dbReference>
<reference evidence="7 8" key="1">
    <citation type="submission" date="2016-10" db="EMBL/GenBank/DDBJ databases">
        <authorList>
            <person name="de Groot N.N."/>
        </authorList>
    </citation>
    <scope>NUCLEOTIDE SEQUENCE [LARGE SCALE GENOMIC DNA]</scope>
    <source>
        <strain evidence="7 8">CGMCC 1.7056</strain>
    </source>
</reference>
<sequence>MSARRAVLTTTIGNFVPPLISLVCAPMLARGLGIDGRGAVAAAQAPLILAAGLLAIGLPDALTYYIAQHRVISAAVAKSSASAIVLVGAVGMVAIIALSTPMSHRTPSIAHLITIGSLPLIPTLWQLLVRGVAAGMGEWNRLAADNLIGGIAKLVAIVVALSIDALSPLVATVIVTTSSLVGLLAYLPGKPLARGLRNDDEGPKSKEVLSYGTRVWSGSITGVLLIYLDQVLMTPLSSSTELGIYAVAVSISQVPLVFNAAVRSVTFARESTAPNLQRMAQSARISTAITAAAAGAVWLVSAQLVPLLFGHAFARSVDCIGILVVAVVAGSPGVIAGAGLGALGRPGLRSAALAIACVANAVAIILLVPPFGAIGAAWATVIGNGLAAFVTIFWMRKAFGQPALEYLGFTRADLSRLADLARVRARPETAEAS</sequence>
<feature type="transmembrane region" description="Helical" evidence="6">
    <location>
        <begin position="109"/>
        <end position="130"/>
    </location>
</feature>
<evidence type="ECO:0000256" key="3">
    <source>
        <dbReference type="ARBA" id="ARBA00022692"/>
    </source>
</evidence>
<evidence type="ECO:0000256" key="1">
    <source>
        <dbReference type="ARBA" id="ARBA00004651"/>
    </source>
</evidence>
<feature type="transmembrane region" description="Helical" evidence="6">
    <location>
        <begin position="374"/>
        <end position="395"/>
    </location>
</feature>
<proteinExistence type="predicted"/>
<feature type="transmembrane region" description="Helical" evidence="6">
    <location>
        <begin position="142"/>
        <end position="163"/>
    </location>
</feature>
<gene>
    <name evidence="7" type="ORF">SAMN04487968_102122</name>
</gene>
<accession>A0A1I1ERZ1</accession>
<feature type="transmembrane region" description="Helical" evidence="6">
    <location>
        <begin position="7"/>
        <end position="29"/>
    </location>
</feature>
<dbReference type="InterPro" id="IPR002797">
    <property type="entry name" value="Polysacc_synth"/>
</dbReference>
<keyword evidence="3 6" id="KW-0812">Transmembrane</keyword>
<protein>
    <submittedName>
        <fullName evidence="7">Membrane protein involved in the export of O-antigen and teichoic acid</fullName>
    </submittedName>
</protein>
<feature type="transmembrane region" description="Helical" evidence="6">
    <location>
        <begin position="350"/>
        <end position="368"/>
    </location>
</feature>
<dbReference type="STRING" id="574651.SAMN04487968_102122"/>
<feature type="transmembrane region" description="Helical" evidence="6">
    <location>
        <begin position="41"/>
        <end position="67"/>
    </location>
</feature>
<keyword evidence="4 6" id="KW-1133">Transmembrane helix</keyword>
<dbReference type="InterPro" id="IPR050833">
    <property type="entry name" value="Poly_Biosynth_Transport"/>
</dbReference>
<feature type="transmembrane region" description="Helical" evidence="6">
    <location>
        <begin position="242"/>
        <end position="262"/>
    </location>
</feature>
<evidence type="ECO:0000256" key="5">
    <source>
        <dbReference type="ARBA" id="ARBA00023136"/>
    </source>
</evidence>
<evidence type="ECO:0000256" key="6">
    <source>
        <dbReference type="SAM" id="Phobius"/>
    </source>
</evidence>
<dbReference type="AlphaFoldDB" id="A0A1I1ERZ1"/>
<evidence type="ECO:0000313" key="7">
    <source>
        <dbReference type="EMBL" id="SFB87673.1"/>
    </source>
</evidence>
<dbReference type="Proteomes" id="UP000198832">
    <property type="component" value="Unassembled WGS sequence"/>
</dbReference>
<feature type="transmembrane region" description="Helical" evidence="6">
    <location>
        <begin position="169"/>
        <end position="187"/>
    </location>
</feature>
<feature type="transmembrane region" description="Helical" evidence="6">
    <location>
        <begin position="283"/>
        <end position="300"/>
    </location>
</feature>
<feature type="transmembrane region" description="Helical" evidence="6">
    <location>
        <begin position="208"/>
        <end position="227"/>
    </location>
</feature>
<dbReference type="EMBL" id="FOLB01000002">
    <property type="protein sequence ID" value="SFB87673.1"/>
    <property type="molecule type" value="Genomic_DNA"/>
</dbReference>
<keyword evidence="2" id="KW-1003">Cell membrane</keyword>
<evidence type="ECO:0000256" key="2">
    <source>
        <dbReference type="ARBA" id="ARBA00022475"/>
    </source>
</evidence>
<organism evidence="7 8">
    <name type="scientific">Nocardioides terrae</name>
    <dbReference type="NCBI Taxonomy" id="574651"/>
    <lineage>
        <taxon>Bacteria</taxon>
        <taxon>Bacillati</taxon>
        <taxon>Actinomycetota</taxon>
        <taxon>Actinomycetes</taxon>
        <taxon>Propionibacteriales</taxon>
        <taxon>Nocardioidaceae</taxon>
        <taxon>Nocardioides</taxon>
    </lineage>
</organism>
<dbReference type="RefSeq" id="WP_091120256.1">
    <property type="nucleotide sequence ID" value="NZ_FOLB01000002.1"/>
</dbReference>
<feature type="transmembrane region" description="Helical" evidence="6">
    <location>
        <begin position="320"/>
        <end position="343"/>
    </location>
</feature>
<dbReference type="Pfam" id="PF01943">
    <property type="entry name" value="Polysacc_synt"/>
    <property type="match status" value="1"/>
</dbReference>
<name>A0A1I1ERZ1_9ACTN</name>